<comment type="caution">
    <text evidence="2">The sequence shown here is derived from an EMBL/GenBank/DDBJ whole genome shotgun (WGS) entry which is preliminary data.</text>
</comment>
<evidence type="ECO:0000313" key="2">
    <source>
        <dbReference type="EMBL" id="MBS4193116.1"/>
    </source>
</evidence>
<protein>
    <recommendedName>
        <fullName evidence="4">Transcriptional regulator</fullName>
    </recommendedName>
</protein>
<feature type="chain" id="PRO_5046544172" description="Transcriptional regulator" evidence="1">
    <location>
        <begin position="30"/>
        <end position="74"/>
    </location>
</feature>
<organism evidence="2 3">
    <name type="scientific">Cytobacillus citreus</name>
    <dbReference type="NCBI Taxonomy" id="2833586"/>
    <lineage>
        <taxon>Bacteria</taxon>
        <taxon>Bacillati</taxon>
        <taxon>Bacillota</taxon>
        <taxon>Bacilli</taxon>
        <taxon>Bacillales</taxon>
        <taxon>Bacillaceae</taxon>
        <taxon>Cytobacillus</taxon>
    </lineage>
</organism>
<keyword evidence="3" id="KW-1185">Reference proteome</keyword>
<dbReference type="Proteomes" id="UP000681027">
    <property type="component" value="Unassembled WGS sequence"/>
</dbReference>
<dbReference type="EMBL" id="JAGYPM010000008">
    <property type="protein sequence ID" value="MBS4193116.1"/>
    <property type="molecule type" value="Genomic_DNA"/>
</dbReference>
<sequence>MKRKIFNIIFVFTLSVTGVFWCITAQASASENLTLQEVAPDTIFVEGLYYYGQEKHYFYSTSAYGEVYRGYVSK</sequence>
<reference evidence="2 3" key="1">
    <citation type="submission" date="2021-05" db="EMBL/GenBank/DDBJ databases">
        <title>Novel Bacillus species.</title>
        <authorList>
            <person name="Liu G."/>
        </authorList>
    </citation>
    <scope>NUCLEOTIDE SEQUENCE [LARGE SCALE GENOMIC DNA]</scope>
    <source>
        <strain evidence="2 3">FJAT-49705</strain>
    </source>
</reference>
<dbReference type="RefSeq" id="WP_213104554.1">
    <property type="nucleotide sequence ID" value="NZ_JAGYPM010000008.1"/>
</dbReference>
<gene>
    <name evidence="2" type="ORF">KHA94_23700</name>
</gene>
<accession>A0ABS5NZV0</accession>
<feature type="signal peptide" evidence="1">
    <location>
        <begin position="1"/>
        <end position="29"/>
    </location>
</feature>
<evidence type="ECO:0008006" key="4">
    <source>
        <dbReference type="Google" id="ProtNLM"/>
    </source>
</evidence>
<evidence type="ECO:0000256" key="1">
    <source>
        <dbReference type="SAM" id="SignalP"/>
    </source>
</evidence>
<evidence type="ECO:0000313" key="3">
    <source>
        <dbReference type="Proteomes" id="UP000681027"/>
    </source>
</evidence>
<name>A0ABS5NZV0_9BACI</name>
<keyword evidence="1" id="KW-0732">Signal</keyword>
<proteinExistence type="predicted"/>